<protein>
    <submittedName>
        <fullName evidence="4">SRPBCC family protein</fullName>
    </submittedName>
    <submittedName>
        <fullName evidence="3">Uncharacterized protein YndB with AHSA1/START domain</fullName>
    </submittedName>
</protein>
<reference evidence="4" key="2">
    <citation type="submission" date="2021-04" db="EMBL/GenBank/DDBJ databases">
        <title>Saccharothrix algeriensis WGS.</title>
        <authorList>
            <person name="Stuskova K."/>
            <person name="Hakalova E."/>
            <person name="Tebbal A.B."/>
            <person name="Eichmeier A."/>
        </authorList>
    </citation>
    <scope>NUCLEOTIDE SEQUENCE</scope>
    <source>
        <strain evidence="4">NRRL B-24137</strain>
    </source>
</reference>
<dbReference type="InterPro" id="IPR023393">
    <property type="entry name" value="START-like_dom_sf"/>
</dbReference>
<evidence type="ECO:0000259" key="2">
    <source>
        <dbReference type="Pfam" id="PF08327"/>
    </source>
</evidence>
<feature type="domain" description="Activator of Hsp90 ATPase homologue 1/2-like C-terminal" evidence="2">
    <location>
        <begin position="26"/>
        <end position="138"/>
    </location>
</feature>
<dbReference type="RefSeq" id="WP_204844515.1">
    <property type="nucleotide sequence ID" value="NZ_JAFBCL010000001.1"/>
</dbReference>
<dbReference type="EMBL" id="CP072788">
    <property type="protein sequence ID" value="QTR02359.1"/>
    <property type="molecule type" value="Genomic_DNA"/>
</dbReference>
<proteinExistence type="inferred from homology"/>
<sequence>MTRPPTGRLFAAGSGHDLVLTRTFRAHAEDVWASLTEPERTARWFGPWEGDAAPGRTVKVQMAYEEQQPWMQARIEACEPPMRLAVSTVDDHGTWRLELLLSEVDGVTELKLVHHLDSAAGVGEIGPGWEYYLDMLVASREGSPLPDFDSYYPSMKAHFDGLV</sequence>
<gene>
    <name evidence="4" type="ORF">J7S33_24890</name>
    <name evidence="3" type="ORF">JOE68_004804</name>
</gene>
<evidence type="ECO:0000313" key="6">
    <source>
        <dbReference type="Proteomes" id="UP001195724"/>
    </source>
</evidence>
<keyword evidence="6" id="KW-1185">Reference proteome</keyword>
<dbReference type="Proteomes" id="UP000671828">
    <property type="component" value="Chromosome"/>
</dbReference>
<organism evidence="4 5">
    <name type="scientific">Saccharothrix algeriensis</name>
    <dbReference type="NCBI Taxonomy" id="173560"/>
    <lineage>
        <taxon>Bacteria</taxon>
        <taxon>Bacillati</taxon>
        <taxon>Actinomycetota</taxon>
        <taxon>Actinomycetes</taxon>
        <taxon>Pseudonocardiales</taxon>
        <taxon>Pseudonocardiaceae</taxon>
        <taxon>Saccharothrix</taxon>
    </lineage>
</organism>
<comment type="similarity">
    <text evidence="1">Belongs to the AHA1 family.</text>
</comment>
<dbReference type="AlphaFoldDB" id="A0A8T8HVH2"/>
<accession>A0A8T8HVH2</accession>
<evidence type="ECO:0000313" key="4">
    <source>
        <dbReference type="EMBL" id="QTR02359.1"/>
    </source>
</evidence>
<reference evidence="3 6" key="1">
    <citation type="submission" date="2021-01" db="EMBL/GenBank/DDBJ databases">
        <title>Sequencing the genomes of 1000 actinobacteria strains.</title>
        <authorList>
            <person name="Klenk H.-P."/>
        </authorList>
    </citation>
    <scope>NUCLEOTIDE SEQUENCE [LARGE SCALE GENOMIC DNA]</scope>
    <source>
        <strain evidence="3 6">DSM 44581</strain>
    </source>
</reference>
<dbReference type="EMBL" id="JAFBCL010000001">
    <property type="protein sequence ID" value="MBM7813939.1"/>
    <property type="molecule type" value="Genomic_DNA"/>
</dbReference>
<evidence type="ECO:0000313" key="3">
    <source>
        <dbReference type="EMBL" id="MBM7813939.1"/>
    </source>
</evidence>
<dbReference type="Proteomes" id="UP001195724">
    <property type="component" value="Unassembled WGS sequence"/>
</dbReference>
<dbReference type="SUPFAM" id="SSF55961">
    <property type="entry name" value="Bet v1-like"/>
    <property type="match status" value="1"/>
</dbReference>
<evidence type="ECO:0000256" key="1">
    <source>
        <dbReference type="ARBA" id="ARBA00006817"/>
    </source>
</evidence>
<dbReference type="Gene3D" id="3.30.530.20">
    <property type="match status" value="1"/>
</dbReference>
<evidence type="ECO:0000313" key="5">
    <source>
        <dbReference type="Proteomes" id="UP000671828"/>
    </source>
</evidence>
<dbReference type="CDD" id="cd08899">
    <property type="entry name" value="SRPBCC_CalC_Aha1-like_6"/>
    <property type="match status" value="1"/>
</dbReference>
<dbReference type="InterPro" id="IPR013538">
    <property type="entry name" value="ASHA1/2-like_C"/>
</dbReference>
<dbReference type="Pfam" id="PF08327">
    <property type="entry name" value="AHSA1"/>
    <property type="match status" value="1"/>
</dbReference>
<name>A0A8T8HVH2_9PSEU</name>